<name>A0A1I8HLB2_9PLAT</name>
<evidence type="ECO:0000256" key="5">
    <source>
        <dbReference type="ARBA" id="ARBA00022598"/>
    </source>
</evidence>
<dbReference type="SUPFAM" id="SSF50249">
    <property type="entry name" value="Nucleic acid-binding proteins"/>
    <property type="match status" value="1"/>
</dbReference>
<keyword evidence="9" id="KW-0030">Aminoacyl-tRNA synthetase</keyword>
<dbReference type="Proteomes" id="UP000095280">
    <property type="component" value="Unplaced"/>
</dbReference>
<keyword evidence="7" id="KW-0067">ATP-binding</keyword>
<keyword evidence="5" id="KW-0436">Ligase</keyword>
<dbReference type="WBParaSite" id="maker-uti_cns_0006823-snap-gene-0.13-mRNA-1">
    <property type="protein sequence ID" value="maker-uti_cns_0006823-snap-gene-0.13-mRNA-1"/>
    <property type="gene ID" value="maker-uti_cns_0006823-snap-gene-0.13"/>
</dbReference>
<evidence type="ECO:0000256" key="7">
    <source>
        <dbReference type="ARBA" id="ARBA00022840"/>
    </source>
</evidence>
<dbReference type="InterPro" id="IPR012340">
    <property type="entry name" value="NA-bd_OB-fold"/>
</dbReference>
<reference evidence="17" key="1">
    <citation type="submission" date="2016-11" db="UniProtKB">
        <authorList>
            <consortium name="WormBaseParasite"/>
        </authorList>
    </citation>
    <scope>IDENTIFICATION</scope>
</reference>
<protein>
    <recommendedName>
        <fullName evidence="11">Asparagine--tRNA ligase, cytoplasmic</fullName>
        <ecNumber evidence="3">6.1.1.22</ecNumber>
    </recommendedName>
    <alternativeName>
        <fullName evidence="10">Asparaginyl-tRNA synthetase</fullName>
    </alternativeName>
</protein>
<dbReference type="InterPro" id="IPR006195">
    <property type="entry name" value="aa-tRNA-synth_II"/>
</dbReference>
<dbReference type="PROSITE" id="PS50862">
    <property type="entry name" value="AA_TRNA_LIGASE_II"/>
    <property type="match status" value="1"/>
</dbReference>
<dbReference type="GO" id="GO:0004816">
    <property type="term" value="F:asparagine-tRNA ligase activity"/>
    <property type="evidence" value="ECO:0007669"/>
    <property type="project" value="UniProtKB-EC"/>
</dbReference>
<dbReference type="NCBIfam" id="TIGR00457">
    <property type="entry name" value="asnS"/>
    <property type="match status" value="1"/>
</dbReference>
<evidence type="ECO:0000256" key="6">
    <source>
        <dbReference type="ARBA" id="ARBA00022741"/>
    </source>
</evidence>
<dbReference type="InterPro" id="IPR048952">
    <property type="entry name" value="AsnRS_N"/>
</dbReference>
<dbReference type="InterPro" id="IPR002312">
    <property type="entry name" value="Asp/Asn-tRNA-synth_IIb"/>
</dbReference>
<dbReference type="Gene3D" id="3.30.1910.20">
    <property type="entry name" value="asparaginyl-tRNA synthetase, N-terminal domain"/>
    <property type="match status" value="1"/>
</dbReference>
<evidence type="ECO:0000313" key="17">
    <source>
        <dbReference type="WBParaSite" id="maker-uti_cns_0006823-snap-gene-0.13-mRNA-1"/>
    </source>
</evidence>
<accession>A0A1I8HLB2</accession>
<dbReference type="InterPro" id="IPR004522">
    <property type="entry name" value="Asn-tRNA-ligase"/>
</dbReference>
<feature type="coiled-coil region" evidence="13">
    <location>
        <begin position="65"/>
        <end position="92"/>
    </location>
</feature>
<comment type="catalytic activity">
    <reaction evidence="12">
        <text>tRNA(Asn) + L-asparagine + ATP = L-asparaginyl-tRNA(Asn) + AMP + diphosphate + H(+)</text>
        <dbReference type="Rhea" id="RHEA:11180"/>
        <dbReference type="Rhea" id="RHEA-COMP:9659"/>
        <dbReference type="Rhea" id="RHEA-COMP:9674"/>
        <dbReference type="ChEBI" id="CHEBI:15378"/>
        <dbReference type="ChEBI" id="CHEBI:30616"/>
        <dbReference type="ChEBI" id="CHEBI:33019"/>
        <dbReference type="ChEBI" id="CHEBI:58048"/>
        <dbReference type="ChEBI" id="CHEBI:78442"/>
        <dbReference type="ChEBI" id="CHEBI:78515"/>
        <dbReference type="ChEBI" id="CHEBI:456215"/>
        <dbReference type="EC" id="6.1.1.22"/>
    </reaction>
</comment>
<dbReference type="PRINTS" id="PR01042">
    <property type="entry name" value="TRNASYNTHASP"/>
</dbReference>
<evidence type="ECO:0000259" key="15">
    <source>
        <dbReference type="PROSITE" id="PS50862"/>
    </source>
</evidence>
<evidence type="ECO:0000256" key="10">
    <source>
        <dbReference type="ARBA" id="ARBA00029886"/>
    </source>
</evidence>
<dbReference type="Gene3D" id="2.40.50.140">
    <property type="entry name" value="Nucleic acid-binding proteins"/>
    <property type="match status" value="1"/>
</dbReference>
<dbReference type="PANTHER" id="PTHR22594:SF16">
    <property type="entry name" value="ASPARAGINE--TRNA LIGASE, CYTOPLASMIC"/>
    <property type="match status" value="1"/>
</dbReference>
<keyword evidence="8" id="KW-0648">Protein biosynthesis</keyword>
<dbReference type="GO" id="GO:0005524">
    <property type="term" value="F:ATP binding"/>
    <property type="evidence" value="ECO:0007669"/>
    <property type="project" value="UniProtKB-KW"/>
</dbReference>
<evidence type="ECO:0000256" key="9">
    <source>
        <dbReference type="ARBA" id="ARBA00023146"/>
    </source>
</evidence>
<dbReference type="AlphaFoldDB" id="A0A1I8HLB2"/>
<feature type="domain" description="Aminoacyl-transfer RNA synthetases class-II family profile" evidence="15">
    <location>
        <begin position="261"/>
        <end position="548"/>
    </location>
</feature>
<dbReference type="CDD" id="cd04323">
    <property type="entry name" value="AsnRS_cyto_like_N"/>
    <property type="match status" value="1"/>
</dbReference>
<dbReference type="GO" id="GO:0005737">
    <property type="term" value="C:cytoplasm"/>
    <property type="evidence" value="ECO:0007669"/>
    <property type="project" value="UniProtKB-SubCell"/>
</dbReference>
<proteinExistence type="inferred from homology"/>
<dbReference type="InterPro" id="IPR004364">
    <property type="entry name" value="Aa-tRNA-synt_II"/>
</dbReference>
<keyword evidence="13" id="KW-0175">Coiled coil</keyword>
<evidence type="ECO:0000313" key="16">
    <source>
        <dbReference type="Proteomes" id="UP000095280"/>
    </source>
</evidence>
<dbReference type="Gene3D" id="3.30.930.10">
    <property type="entry name" value="Bira Bifunctional Protein, Domain 2"/>
    <property type="match status" value="1"/>
</dbReference>
<sequence>QDAPKLPQATEVSATRFYASEAKGSDECGDGTESRPFKTVLHALRRGGSSAVVMVEGPDGGSQWQEAAKSQVKKCRKLLEREQRQSEQREKREAADKALRDENLRAAEKICISEDPSLPRAQAVKVRQAPELVGQRVQVSGWVHRLRRQGKALMFVVLRDGTGFLQCLLADRLCQTYDAILLSQEASIRVYGTLARVPEGHSAPGGVELTADYWEQIGPAPPGGVESVLNVESDVDVLLDNRHLVLRGEHTSKIVKLSCHVMRAFRSHLFDRGYVEVTPPTMVQTQVEGGSTLFSFDYYGEPAYLTQSSQLYLETCLPVVGDCFCVARSYRAEKSRTRRHLSEYTHLEAECPFITYNDLLDRVEDLIVDVSERVLKEAGDLLREVNPKFNAPKKPFRRMNYTDALVWLKENNVLRPDGKNYEFGDDIPEAPERQMTDTINEPILLCRFPAEIKAFYMPRCQEDNRVTESVDVLIPGVGEIVGGSMRIWKHDELMKGYAREGIDPSPYYWYTQQREYGSCPHGGYGLGVERFMTWMFGQEHIRDVCLYPRMTGRCKP</sequence>
<dbReference type="InterPro" id="IPR045864">
    <property type="entry name" value="aa-tRNA-synth_II/BPL/LPL"/>
</dbReference>
<dbReference type="InterPro" id="IPR004365">
    <property type="entry name" value="NA-bd_OB_tRNA"/>
</dbReference>
<evidence type="ECO:0000256" key="13">
    <source>
        <dbReference type="SAM" id="Coils"/>
    </source>
</evidence>
<keyword evidence="4" id="KW-0963">Cytoplasm</keyword>
<evidence type="ECO:0000256" key="14">
    <source>
        <dbReference type="SAM" id="MobiDB-lite"/>
    </source>
</evidence>
<evidence type="ECO:0000256" key="8">
    <source>
        <dbReference type="ARBA" id="ARBA00022917"/>
    </source>
</evidence>
<dbReference type="GO" id="GO:0003676">
    <property type="term" value="F:nucleic acid binding"/>
    <property type="evidence" value="ECO:0007669"/>
    <property type="project" value="InterPro"/>
</dbReference>
<dbReference type="Pfam" id="PF01336">
    <property type="entry name" value="tRNA_anti-codon"/>
    <property type="match status" value="1"/>
</dbReference>
<organism evidence="16 17">
    <name type="scientific">Macrostomum lignano</name>
    <dbReference type="NCBI Taxonomy" id="282301"/>
    <lineage>
        <taxon>Eukaryota</taxon>
        <taxon>Metazoa</taxon>
        <taxon>Spiralia</taxon>
        <taxon>Lophotrochozoa</taxon>
        <taxon>Platyhelminthes</taxon>
        <taxon>Rhabditophora</taxon>
        <taxon>Macrostomorpha</taxon>
        <taxon>Macrostomida</taxon>
        <taxon>Macrostomidae</taxon>
        <taxon>Macrostomum</taxon>
    </lineage>
</organism>
<evidence type="ECO:0000256" key="4">
    <source>
        <dbReference type="ARBA" id="ARBA00022490"/>
    </source>
</evidence>
<keyword evidence="6" id="KW-0547">Nucleotide-binding</keyword>
<dbReference type="FunFam" id="2.40.50.140:FF:000151">
    <property type="entry name" value="Asparagine--tRNA ligase, cytoplasmic"/>
    <property type="match status" value="1"/>
</dbReference>
<comment type="similarity">
    <text evidence="2">Belongs to the class-II aminoacyl-tRNA synthetase family.</text>
</comment>
<evidence type="ECO:0000256" key="11">
    <source>
        <dbReference type="ARBA" id="ARBA00039867"/>
    </source>
</evidence>
<dbReference type="Pfam" id="PF00152">
    <property type="entry name" value="tRNA-synt_2"/>
    <property type="match status" value="1"/>
</dbReference>
<evidence type="ECO:0000256" key="3">
    <source>
        <dbReference type="ARBA" id="ARBA00012816"/>
    </source>
</evidence>
<dbReference type="EC" id="6.1.1.22" evidence="3"/>
<dbReference type="SUPFAM" id="SSF55681">
    <property type="entry name" value="Class II aaRS and biotin synthetases"/>
    <property type="match status" value="1"/>
</dbReference>
<dbReference type="Pfam" id="PF20917">
    <property type="entry name" value="AsnRS_N"/>
    <property type="match status" value="1"/>
</dbReference>
<dbReference type="FunFam" id="3.30.930.10:FF:000040">
    <property type="entry name" value="Asparagine--tRNA ligase, cytoplasmic"/>
    <property type="match status" value="1"/>
</dbReference>
<evidence type="ECO:0000256" key="1">
    <source>
        <dbReference type="ARBA" id="ARBA00004496"/>
    </source>
</evidence>
<dbReference type="GO" id="GO:0006421">
    <property type="term" value="P:asparaginyl-tRNA aminoacylation"/>
    <property type="evidence" value="ECO:0007669"/>
    <property type="project" value="InterPro"/>
</dbReference>
<feature type="region of interest" description="Disordered" evidence="14">
    <location>
        <begin position="1"/>
        <end position="34"/>
    </location>
</feature>
<comment type="subcellular location">
    <subcellularLocation>
        <location evidence="1">Cytoplasm</location>
    </subcellularLocation>
</comment>
<dbReference type="PANTHER" id="PTHR22594">
    <property type="entry name" value="ASPARTYL/LYSYL-TRNA SYNTHETASE"/>
    <property type="match status" value="1"/>
</dbReference>
<keyword evidence="16" id="KW-1185">Reference proteome</keyword>
<evidence type="ECO:0000256" key="2">
    <source>
        <dbReference type="ARBA" id="ARBA00008226"/>
    </source>
</evidence>
<evidence type="ECO:0000256" key="12">
    <source>
        <dbReference type="ARBA" id="ARBA00047844"/>
    </source>
</evidence>
<dbReference type="CDD" id="cd00776">
    <property type="entry name" value="AsxRS_core"/>
    <property type="match status" value="1"/>
</dbReference>